<dbReference type="InterPro" id="IPR008272">
    <property type="entry name" value="HB-CoA_thioesterase_AS"/>
</dbReference>
<dbReference type="InterPro" id="IPR029069">
    <property type="entry name" value="HotDog_dom_sf"/>
</dbReference>
<dbReference type="Gene3D" id="3.10.129.10">
    <property type="entry name" value="Hotdog Thioesterase"/>
    <property type="match status" value="1"/>
</dbReference>
<organism evidence="4 6">
    <name type="scientific">Saliniramus fredricksonii</name>
    <dbReference type="NCBI Taxonomy" id="1653334"/>
    <lineage>
        <taxon>Bacteria</taxon>
        <taxon>Pseudomonadati</taxon>
        <taxon>Pseudomonadota</taxon>
        <taxon>Alphaproteobacteria</taxon>
        <taxon>Hyphomicrobiales</taxon>
        <taxon>Salinarimonadaceae</taxon>
        <taxon>Saliniramus</taxon>
    </lineage>
</organism>
<dbReference type="Proteomes" id="UP000182800">
    <property type="component" value="Unassembled WGS sequence"/>
</dbReference>
<dbReference type="PANTHER" id="PTHR31793:SF37">
    <property type="entry name" value="ACYL-COA THIOESTER HYDROLASE YBGC"/>
    <property type="match status" value="1"/>
</dbReference>
<dbReference type="InterPro" id="IPR014166">
    <property type="entry name" value="Tol-Pal_acyl-CoA_thioesterase"/>
</dbReference>
<feature type="domain" description="Thioesterase" evidence="3">
    <location>
        <begin position="41"/>
        <end position="122"/>
    </location>
</feature>
<dbReference type="InterPro" id="IPR006684">
    <property type="entry name" value="YbgC/YbaW"/>
</dbReference>
<dbReference type="SUPFAM" id="SSF54637">
    <property type="entry name" value="Thioesterase/thiol ester dehydrase-isomerase"/>
    <property type="match status" value="1"/>
</dbReference>
<name>A0A0P7X3E3_9HYPH</name>
<dbReference type="InterPro" id="IPR006683">
    <property type="entry name" value="Thioestr_dom"/>
</dbReference>
<dbReference type="NCBIfam" id="TIGR02799">
    <property type="entry name" value="thio_ybgC"/>
    <property type="match status" value="1"/>
</dbReference>
<comment type="caution">
    <text evidence="4">The sequence shown here is derived from an EMBL/GenBank/DDBJ whole genome shotgun (WGS) entry which is preliminary data.</text>
</comment>
<evidence type="ECO:0000256" key="2">
    <source>
        <dbReference type="ARBA" id="ARBA00022801"/>
    </source>
</evidence>
<keyword evidence="7" id="KW-1185">Reference proteome</keyword>
<evidence type="ECO:0000256" key="1">
    <source>
        <dbReference type="ARBA" id="ARBA00005953"/>
    </source>
</evidence>
<dbReference type="STRING" id="1653334.GA0071312_3047"/>
<evidence type="ECO:0000313" key="7">
    <source>
        <dbReference type="Proteomes" id="UP000182800"/>
    </source>
</evidence>
<dbReference type="PANTHER" id="PTHR31793">
    <property type="entry name" value="4-HYDROXYBENZOYL-COA THIOESTERASE FAMILY MEMBER"/>
    <property type="match status" value="1"/>
</dbReference>
<dbReference type="NCBIfam" id="TIGR00051">
    <property type="entry name" value="YbgC/FadM family acyl-CoA thioesterase"/>
    <property type="match status" value="1"/>
</dbReference>
<dbReference type="CDD" id="cd00586">
    <property type="entry name" value="4HBT"/>
    <property type="match status" value="1"/>
</dbReference>
<reference evidence="5 7" key="2">
    <citation type="submission" date="2016-08" db="EMBL/GenBank/DDBJ databases">
        <authorList>
            <person name="Varghese N."/>
            <person name="Submissions Spin"/>
        </authorList>
    </citation>
    <scope>NUCLEOTIDE SEQUENCE [LARGE SCALE GENOMIC DNA]</scope>
    <source>
        <strain evidence="5 7">HL-109</strain>
    </source>
</reference>
<evidence type="ECO:0000313" key="6">
    <source>
        <dbReference type="Proteomes" id="UP000050497"/>
    </source>
</evidence>
<dbReference type="EC" id="3.1.2.-" evidence="4"/>
<protein>
    <submittedName>
        <fullName evidence="5">Acyl-CoA thioester hydrolase</fullName>
    </submittedName>
    <submittedName>
        <fullName evidence="4">Tol-pal system-associated acyl-CoA thioesterase</fullName>
        <ecNumber evidence="4">3.1.2.-</ecNumber>
    </submittedName>
</protein>
<sequence>MRETPDTTLRASPDHALAGVIANGVHRLRLRVYYEDTDFSGIVYHANYLRYCERGRSDCLRLLGIDQSRLHREEGGLAFAVRRMEIDFSRPALMDDVLDIETRIIETGGASLTMDQAVMRAGALLVGVRVVVACIRDGRPARIPTSLRKVLAGMLAESGNG</sequence>
<reference evidence="4 6" key="1">
    <citation type="submission" date="2015-09" db="EMBL/GenBank/DDBJ databases">
        <title>Identification and resolution of microdiversity through metagenomic sequencing of parallel consortia.</title>
        <authorList>
            <person name="Nelson W.C."/>
            <person name="Romine M.F."/>
            <person name="Lindemann S.R."/>
        </authorList>
    </citation>
    <scope>NUCLEOTIDE SEQUENCE [LARGE SCALE GENOMIC DNA]</scope>
    <source>
        <strain evidence="4">HL-109</strain>
    </source>
</reference>
<dbReference type="PROSITE" id="PS01328">
    <property type="entry name" value="4HBCOA_THIOESTERASE"/>
    <property type="match status" value="1"/>
</dbReference>
<dbReference type="FunFam" id="3.10.129.10:FF:000004">
    <property type="entry name" value="Tol-pal system-associated acyl-CoA thioesterase"/>
    <property type="match status" value="1"/>
</dbReference>
<evidence type="ECO:0000259" key="3">
    <source>
        <dbReference type="Pfam" id="PF03061"/>
    </source>
</evidence>
<comment type="similarity">
    <text evidence="1">Belongs to the 4-hydroxybenzoyl-CoA thioesterase family.</text>
</comment>
<dbReference type="InterPro" id="IPR050563">
    <property type="entry name" value="4-hydroxybenzoyl-CoA_TE"/>
</dbReference>
<dbReference type="GO" id="GO:0047617">
    <property type="term" value="F:fatty acyl-CoA hydrolase activity"/>
    <property type="evidence" value="ECO:0007669"/>
    <property type="project" value="TreeGrafter"/>
</dbReference>
<keyword evidence="2 4" id="KW-0378">Hydrolase</keyword>
<dbReference type="RefSeq" id="WP_083204604.1">
    <property type="nucleotide sequence ID" value="NZ_FMBM01000002.1"/>
</dbReference>
<gene>
    <name evidence="4" type="primary">ybgC-5</name>
    <name evidence="5" type="ORF">GA0071312_3047</name>
    <name evidence="4" type="ORF">HLUCCO17_15830</name>
</gene>
<dbReference type="Proteomes" id="UP000050497">
    <property type="component" value="Unassembled WGS sequence"/>
</dbReference>
<dbReference type="EMBL" id="FMBM01000002">
    <property type="protein sequence ID" value="SCC82071.1"/>
    <property type="molecule type" value="Genomic_DNA"/>
</dbReference>
<dbReference type="PIRSF" id="PIRSF003230">
    <property type="entry name" value="YbgC"/>
    <property type="match status" value="1"/>
</dbReference>
<dbReference type="EMBL" id="LJSX01000032">
    <property type="protein sequence ID" value="KPQ09228.1"/>
    <property type="molecule type" value="Genomic_DNA"/>
</dbReference>
<accession>A0A0P7X3E3</accession>
<dbReference type="PATRIC" id="fig|1653334.4.peg.1082"/>
<evidence type="ECO:0000313" key="4">
    <source>
        <dbReference type="EMBL" id="KPQ09228.1"/>
    </source>
</evidence>
<proteinExistence type="inferred from homology"/>
<dbReference type="AlphaFoldDB" id="A0A0P7X3E3"/>
<evidence type="ECO:0000313" key="5">
    <source>
        <dbReference type="EMBL" id="SCC82071.1"/>
    </source>
</evidence>
<dbReference type="Pfam" id="PF03061">
    <property type="entry name" value="4HBT"/>
    <property type="match status" value="1"/>
</dbReference>